<dbReference type="PANTHER" id="PTHR43072">
    <property type="entry name" value="N-ACETYLTRANSFERASE"/>
    <property type="match status" value="1"/>
</dbReference>
<evidence type="ECO:0000313" key="2">
    <source>
        <dbReference type="EMBL" id="MCH7323100.1"/>
    </source>
</evidence>
<protein>
    <submittedName>
        <fullName evidence="2">GNAT family N-acetyltransferase</fullName>
    </submittedName>
</protein>
<dbReference type="PROSITE" id="PS51186">
    <property type="entry name" value="GNAT"/>
    <property type="match status" value="2"/>
</dbReference>
<dbReference type="Pfam" id="PF00583">
    <property type="entry name" value="Acetyltransf_1"/>
    <property type="match status" value="2"/>
</dbReference>
<name>A0ABS9UG41_9BACL</name>
<dbReference type="CDD" id="cd04301">
    <property type="entry name" value="NAT_SF"/>
    <property type="match status" value="2"/>
</dbReference>
<dbReference type="Gene3D" id="3.40.630.30">
    <property type="match status" value="2"/>
</dbReference>
<reference evidence="2 3" key="1">
    <citation type="submission" date="2022-03" db="EMBL/GenBank/DDBJ databases">
        <authorList>
            <person name="Jo J.-H."/>
            <person name="Im W.-T."/>
        </authorList>
    </citation>
    <scope>NUCLEOTIDE SEQUENCE [LARGE SCALE GENOMIC DNA]</scope>
    <source>
        <strain evidence="2 3">MA9</strain>
    </source>
</reference>
<keyword evidence="3" id="KW-1185">Reference proteome</keyword>
<gene>
    <name evidence="2" type="ORF">LZ480_14570</name>
</gene>
<accession>A0ABS9UG41</accession>
<dbReference type="RefSeq" id="WP_241370275.1">
    <property type="nucleotide sequence ID" value="NZ_JAKZFC010000006.1"/>
</dbReference>
<comment type="caution">
    <text evidence="2">The sequence shown here is derived from an EMBL/GenBank/DDBJ whole genome shotgun (WGS) entry which is preliminary data.</text>
</comment>
<dbReference type="Proteomes" id="UP001316087">
    <property type="component" value="Unassembled WGS sequence"/>
</dbReference>
<dbReference type="InterPro" id="IPR000182">
    <property type="entry name" value="GNAT_dom"/>
</dbReference>
<evidence type="ECO:0000313" key="3">
    <source>
        <dbReference type="Proteomes" id="UP001316087"/>
    </source>
</evidence>
<proteinExistence type="predicted"/>
<sequence length="319" mass="36603">MLKPLTKEFHEEILNLWNECLPDFLLTARLFDQNTWQSPYVLQEGSAVKILDDKVVGVVIAKSWHDTYGVELNKAHGWIQMLLVHPDYRQQKIATALYKHAEQALIEKGVSKIQIGGDLGHLLCGIPLTQQAGVAFAEKFGFKQLVESVDFTRMVTDPQALPQKENAEFVLLQPEEQQQFLDFISNSFPGRWTFEANDYFAKGGTGRDYVVVKWEGQIVGFCRINDEQSAWKGPNYNWAEQFGNLGGIGPLGINEHYRKYGLGRAVVKAAEYYLQQRNKTTLFIDWTDLIAFYEKLGYSVWKNYGIFVKQVDEYVDTKR</sequence>
<evidence type="ECO:0000259" key="1">
    <source>
        <dbReference type="PROSITE" id="PS51186"/>
    </source>
</evidence>
<organism evidence="2 3">
    <name type="scientific">Solibacillus palustris</name>
    <dbReference type="NCBI Taxonomy" id="2908203"/>
    <lineage>
        <taxon>Bacteria</taxon>
        <taxon>Bacillati</taxon>
        <taxon>Bacillota</taxon>
        <taxon>Bacilli</taxon>
        <taxon>Bacillales</taxon>
        <taxon>Caryophanaceae</taxon>
        <taxon>Solibacillus</taxon>
    </lineage>
</organism>
<dbReference type="EMBL" id="JAKZFC010000006">
    <property type="protein sequence ID" value="MCH7323100.1"/>
    <property type="molecule type" value="Genomic_DNA"/>
</dbReference>
<dbReference type="PANTHER" id="PTHR43072:SF60">
    <property type="entry name" value="L-2,4-DIAMINOBUTYRIC ACID ACETYLTRANSFERASE"/>
    <property type="match status" value="1"/>
</dbReference>
<feature type="domain" description="N-acetyltransferase" evidence="1">
    <location>
        <begin position="1"/>
        <end position="162"/>
    </location>
</feature>
<feature type="domain" description="N-acetyltransferase" evidence="1">
    <location>
        <begin position="167"/>
        <end position="319"/>
    </location>
</feature>
<dbReference type="InterPro" id="IPR016181">
    <property type="entry name" value="Acyl_CoA_acyltransferase"/>
</dbReference>
<dbReference type="SUPFAM" id="SSF55729">
    <property type="entry name" value="Acyl-CoA N-acyltransferases (Nat)"/>
    <property type="match status" value="1"/>
</dbReference>